<evidence type="ECO:0000256" key="1">
    <source>
        <dbReference type="SAM" id="MobiDB-lite"/>
    </source>
</evidence>
<dbReference type="InterPro" id="IPR053006">
    <property type="entry name" value="Meiosis_regulatory"/>
</dbReference>
<accession>A0A8E2E1Z8</accession>
<evidence type="ECO:0000313" key="3">
    <source>
        <dbReference type="EMBL" id="OCK75834.1"/>
    </source>
</evidence>
<dbReference type="Proteomes" id="UP000250266">
    <property type="component" value="Unassembled WGS sequence"/>
</dbReference>
<feature type="region of interest" description="Disordered" evidence="1">
    <location>
        <begin position="1"/>
        <end position="91"/>
    </location>
</feature>
<feature type="compositionally biased region" description="Low complexity" evidence="1">
    <location>
        <begin position="14"/>
        <end position="23"/>
    </location>
</feature>
<feature type="region of interest" description="Disordered" evidence="1">
    <location>
        <begin position="298"/>
        <end position="342"/>
    </location>
</feature>
<dbReference type="InterPro" id="IPR018306">
    <property type="entry name" value="Phage_T5_Orf172_DNA-bd"/>
</dbReference>
<gene>
    <name evidence="3" type="ORF">K432DRAFT_429150</name>
</gene>
<sequence length="541" mass="61209">MSSSKDTQEEIAASLSSLSKSLKPNTTRIYPSPPSSPPQTKSNVSKARRGFEDELRSSGTGSSVLLTPPTSPPRNTSNLTSKEEKPAENKTQMNASALKTLLGVDNWRCGCPTTKEKPCRIPIPEGNRDQVNSQIESMVTLTQSSPELEAKLDKLATLVNCRYHDCGGPKDSRIESWTTAFPVGDKPVVSVEKQIRKALGHVSTQCIGITKDEISCKGRIGGRKVQNCTKTIDEIVKPEVYLDDAYLDSLLKVLETNMFCRFHMNQQRHKNVEWKSSIMEIRKKADLELVQSIENNAPERLESRAQAPNTQETGSLSTKKSNDLVLHNRGLPTPRNSRSLSLDLDQDPATVWPQAYDTTPFDIIARSDRLADYKSSYYLIRREVTKPLESGDQEDGYVYMYEVEGNKGFVKIGYTGRSIEMRHEEWGFDCNREPKALYPIPSGSAMVVPNARRVEALCHAELDHRRIRIYCRGCLKQHIEWFEISPAEAIAVIQKWSHWMTTRPYQSTRLRSVVKWTLKVEEMRRVRNIDQFMKQISVAAI</sequence>
<name>A0A8E2E1Z8_9PEZI</name>
<feature type="compositionally biased region" description="Polar residues" evidence="1">
    <location>
        <begin position="306"/>
        <end position="319"/>
    </location>
</feature>
<dbReference type="AlphaFoldDB" id="A0A8E2E1Z8"/>
<dbReference type="SMART" id="SM00974">
    <property type="entry name" value="T5orf172"/>
    <property type="match status" value="1"/>
</dbReference>
<reference evidence="3 4" key="1">
    <citation type="journal article" date="2016" name="Nat. Commun.">
        <title>Ectomycorrhizal ecology is imprinted in the genome of the dominant symbiotic fungus Cenococcum geophilum.</title>
        <authorList>
            <consortium name="DOE Joint Genome Institute"/>
            <person name="Peter M."/>
            <person name="Kohler A."/>
            <person name="Ohm R.A."/>
            <person name="Kuo A."/>
            <person name="Krutzmann J."/>
            <person name="Morin E."/>
            <person name="Arend M."/>
            <person name="Barry K.W."/>
            <person name="Binder M."/>
            <person name="Choi C."/>
            <person name="Clum A."/>
            <person name="Copeland A."/>
            <person name="Grisel N."/>
            <person name="Haridas S."/>
            <person name="Kipfer T."/>
            <person name="LaButti K."/>
            <person name="Lindquist E."/>
            <person name="Lipzen A."/>
            <person name="Maire R."/>
            <person name="Meier B."/>
            <person name="Mihaltcheva S."/>
            <person name="Molinier V."/>
            <person name="Murat C."/>
            <person name="Poggeler S."/>
            <person name="Quandt C.A."/>
            <person name="Sperisen C."/>
            <person name="Tritt A."/>
            <person name="Tisserant E."/>
            <person name="Crous P.W."/>
            <person name="Henrissat B."/>
            <person name="Nehls U."/>
            <person name="Egli S."/>
            <person name="Spatafora J.W."/>
            <person name="Grigoriev I.V."/>
            <person name="Martin F.M."/>
        </authorList>
    </citation>
    <scope>NUCLEOTIDE SEQUENCE [LARGE SCALE GENOMIC DNA]</scope>
    <source>
        <strain evidence="3 4">CBS 459.81</strain>
    </source>
</reference>
<feature type="domain" description="Bacteriophage T5 Orf172 DNA-binding" evidence="2">
    <location>
        <begin position="404"/>
        <end position="496"/>
    </location>
</feature>
<dbReference type="PANTHER" id="PTHR28094">
    <property type="entry name" value="MEIOTICALLY UP-REGULATED GENE 113 PROTEIN"/>
    <property type="match status" value="1"/>
</dbReference>
<dbReference type="Pfam" id="PF10544">
    <property type="entry name" value="T5orf172"/>
    <property type="match status" value="1"/>
</dbReference>
<dbReference type="EMBL" id="KV745270">
    <property type="protein sequence ID" value="OCK75834.1"/>
    <property type="molecule type" value="Genomic_DNA"/>
</dbReference>
<feature type="compositionally biased region" description="Low complexity" evidence="1">
    <location>
        <begin position="62"/>
        <end position="80"/>
    </location>
</feature>
<dbReference type="OrthoDB" id="3511049at2759"/>
<evidence type="ECO:0000313" key="4">
    <source>
        <dbReference type="Proteomes" id="UP000250266"/>
    </source>
</evidence>
<dbReference type="PANTHER" id="PTHR28094:SF1">
    <property type="entry name" value="MEIOTICALLY UP-REGULATED GENE 113 PROTEIN"/>
    <property type="match status" value="1"/>
</dbReference>
<protein>
    <submittedName>
        <fullName evidence="3">DUF1766-domain-containing protein</fullName>
    </submittedName>
</protein>
<organism evidence="3 4">
    <name type="scientific">Lepidopterella palustris CBS 459.81</name>
    <dbReference type="NCBI Taxonomy" id="1314670"/>
    <lineage>
        <taxon>Eukaryota</taxon>
        <taxon>Fungi</taxon>
        <taxon>Dikarya</taxon>
        <taxon>Ascomycota</taxon>
        <taxon>Pezizomycotina</taxon>
        <taxon>Dothideomycetes</taxon>
        <taxon>Pleosporomycetidae</taxon>
        <taxon>Mytilinidiales</taxon>
        <taxon>Argynnaceae</taxon>
        <taxon>Lepidopterella</taxon>
    </lineage>
</organism>
<proteinExistence type="predicted"/>
<evidence type="ECO:0000259" key="2">
    <source>
        <dbReference type="SMART" id="SM00974"/>
    </source>
</evidence>
<keyword evidence="4" id="KW-1185">Reference proteome</keyword>